<proteinExistence type="predicted"/>
<feature type="non-terminal residue" evidence="1">
    <location>
        <position position="1"/>
    </location>
</feature>
<sequence length="43" mass="4292">PTAVIIGADGAVDVPGSRMAELARAIIESRSGADTFGSDGCEK</sequence>
<organism evidence="1 2">
    <name type="scientific">Staphylococcus aureus</name>
    <dbReference type="NCBI Taxonomy" id="1280"/>
    <lineage>
        <taxon>Bacteria</taxon>
        <taxon>Bacillati</taxon>
        <taxon>Bacillota</taxon>
        <taxon>Bacilli</taxon>
        <taxon>Bacillales</taxon>
        <taxon>Staphylococcaceae</taxon>
        <taxon>Staphylococcus</taxon>
    </lineage>
</organism>
<protein>
    <submittedName>
        <fullName evidence="1">Proteasome subunit beta</fullName>
    </submittedName>
</protein>
<keyword evidence="1" id="KW-0647">Proteasome</keyword>
<reference evidence="1 2" key="1">
    <citation type="submission" date="2018-11" db="EMBL/GenBank/DDBJ databases">
        <title>Genomic profiling of Staphylococcus species from a Poultry farm system in KwaZulu-Natal, South Africa.</title>
        <authorList>
            <person name="Amoako D.G."/>
            <person name="Somboro A.M."/>
            <person name="Abia A.L.K."/>
            <person name="Bester L.A."/>
            <person name="Essack S.Y."/>
        </authorList>
    </citation>
    <scope>NUCLEOTIDE SEQUENCE [LARGE SCALE GENOMIC DNA]</scope>
    <source>
        <strain evidence="1 2">SA12</strain>
    </source>
</reference>
<dbReference type="Proteomes" id="UP000294017">
    <property type="component" value="Unassembled WGS sequence"/>
</dbReference>
<accession>A0AB37XQ66</accession>
<gene>
    <name evidence="1" type="ORF">EIH03_17230</name>
</gene>
<evidence type="ECO:0000313" key="1">
    <source>
        <dbReference type="EMBL" id="RZI00141.1"/>
    </source>
</evidence>
<name>A0AB37XQ66_STAAU</name>
<comment type="caution">
    <text evidence="1">The sequence shown here is derived from an EMBL/GenBank/DDBJ whole genome shotgun (WGS) entry which is preliminary data.</text>
</comment>
<dbReference type="EMBL" id="RQTF01000723">
    <property type="protein sequence ID" value="RZI00141.1"/>
    <property type="molecule type" value="Genomic_DNA"/>
</dbReference>
<dbReference type="GO" id="GO:0000502">
    <property type="term" value="C:proteasome complex"/>
    <property type="evidence" value="ECO:0007669"/>
    <property type="project" value="UniProtKB-KW"/>
</dbReference>
<dbReference type="AlphaFoldDB" id="A0AB37XQ66"/>
<evidence type="ECO:0000313" key="2">
    <source>
        <dbReference type="Proteomes" id="UP000294017"/>
    </source>
</evidence>